<dbReference type="PROSITE" id="PS50932">
    <property type="entry name" value="HTH_LACI_2"/>
    <property type="match status" value="1"/>
</dbReference>
<evidence type="ECO:0000256" key="2">
    <source>
        <dbReference type="ARBA" id="ARBA00023125"/>
    </source>
</evidence>
<dbReference type="Pfam" id="PF13377">
    <property type="entry name" value="Peripla_BP_3"/>
    <property type="match status" value="1"/>
</dbReference>
<reference evidence="6" key="1">
    <citation type="journal article" date="2019" name="Int. J. Syst. Evol. Microbiol.">
        <title>The Global Catalogue of Microorganisms (GCM) 10K type strain sequencing project: providing services to taxonomists for standard genome sequencing and annotation.</title>
        <authorList>
            <consortium name="The Broad Institute Genomics Platform"/>
            <consortium name="The Broad Institute Genome Sequencing Center for Infectious Disease"/>
            <person name="Wu L."/>
            <person name="Ma J."/>
        </authorList>
    </citation>
    <scope>NUCLEOTIDE SEQUENCE [LARGE SCALE GENOMIC DNA]</scope>
    <source>
        <strain evidence="6">JCM 14304</strain>
    </source>
</reference>
<dbReference type="SUPFAM" id="SSF53822">
    <property type="entry name" value="Periplasmic binding protein-like I"/>
    <property type="match status" value="1"/>
</dbReference>
<dbReference type="EMBL" id="BAAAND010000012">
    <property type="protein sequence ID" value="GAA1610260.1"/>
    <property type="molecule type" value="Genomic_DNA"/>
</dbReference>
<sequence length="364" mass="39010">MAERGTGRSRARRDEPGATIYDVAHEARVSTATVSRVVNGNYSVSAATRARVEEAMQKLGYVTNAHARALAGSGRQLIGILIEELGDPYFAAIARGAQLEATAHGRLSLVCNTQGNPELEDSFLDLLLEHRADLVVVVGGPTTDERYQQTNRVRARRLASTGCRLAHCGRPPLDEPNTIGIEFDNEQGAFTITDHLLTLGHDRILFLGGPPALSTTQNRIAGFERAYRTRGRSAAPDLIVTGAFTQQFGYRQMKAILDEGKPGFTAVFGGNDLVAAGVYLAAKEHGLRIPEDLSIVGYDDVPLARALDPQLTTVRVPTEAIGREAVKAGLAHVTGGSDPYTDPDERVSLGTSLMIRGSTAAPRS</sequence>
<dbReference type="PANTHER" id="PTHR30146">
    <property type="entry name" value="LACI-RELATED TRANSCRIPTIONAL REPRESSOR"/>
    <property type="match status" value="1"/>
</dbReference>
<organism evidence="5 6">
    <name type="scientific">Kribbella karoonensis</name>
    <dbReference type="NCBI Taxonomy" id="324851"/>
    <lineage>
        <taxon>Bacteria</taxon>
        <taxon>Bacillati</taxon>
        <taxon>Actinomycetota</taxon>
        <taxon>Actinomycetes</taxon>
        <taxon>Propionibacteriales</taxon>
        <taxon>Kribbellaceae</taxon>
        <taxon>Kribbella</taxon>
    </lineage>
</organism>
<dbReference type="Pfam" id="PF00356">
    <property type="entry name" value="LacI"/>
    <property type="match status" value="1"/>
</dbReference>
<feature type="domain" description="HTH lacI-type" evidence="4">
    <location>
        <begin position="18"/>
        <end position="72"/>
    </location>
</feature>
<accession>A0ABP4QHV5</accession>
<evidence type="ECO:0000256" key="3">
    <source>
        <dbReference type="ARBA" id="ARBA00023163"/>
    </source>
</evidence>
<dbReference type="Proteomes" id="UP001500190">
    <property type="component" value="Unassembled WGS sequence"/>
</dbReference>
<dbReference type="InterPro" id="IPR046335">
    <property type="entry name" value="LacI/GalR-like_sensor"/>
</dbReference>
<evidence type="ECO:0000313" key="6">
    <source>
        <dbReference type="Proteomes" id="UP001500190"/>
    </source>
</evidence>
<dbReference type="PRINTS" id="PR00036">
    <property type="entry name" value="HTHLACI"/>
</dbReference>
<dbReference type="Gene3D" id="3.40.50.2300">
    <property type="match status" value="2"/>
</dbReference>
<comment type="caution">
    <text evidence="5">The sequence shown here is derived from an EMBL/GenBank/DDBJ whole genome shotgun (WGS) entry which is preliminary data.</text>
</comment>
<dbReference type="CDD" id="cd01392">
    <property type="entry name" value="HTH_LacI"/>
    <property type="match status" value="1"/>
</dbReference>
<keyword evidence="6" id="KW-1185">Reference proteome</keyword>
<name>A0ABP4QHV5_9ACTN</name>
<dbReference type="Gene3D" id="1.10.260.40">
    <property type="entry name" value="lambda repressor-like DNA-binding domains"/>
    <property type="match status" value="1"/>
</dbReference>
<gene>
    <name evidence="5" type="ORF">GCM10009742_71180</name>
</gene>
<dbReference type="InterPro" id="IPR000843">
    <property type="entry name" value="HTH_LacI"/>
</dbReference>
<dbReference type="PANTHER" id="PTHR30146:SF153">
    <property type="entry name" value="LACTOSE OPERON REPRESSOR"/>
    <property type="match status" value="1"/>
</dbReference>
<dbReference type="CDD" id="cd06267">
    <property type="entry name" value="PBP1_LacI_sugar_binding-like"/>
    <property type="match status" value="1"/>
</dbReference>
<dbReference type="RefSeq" id="WP_344199641.1">
    <property type="nucleotide sequence ID" value="NZ_BAAAND010000012.1"/>
</dbReference>
<dbReference type="GO" id="GO:0003677">
    <property type="term" value="F:DNA binding"/>
    <property type="evidence" value="ECO:0007669"/>
    <property type="project" value="UniProtKB-KW"/>
</dbReference>
<keyword evidence="3" id="KW-0804">Transcription</keyword>
<dbReference type="PROSITE" id="PS00356">
    <property type="entry name" value="HTH_LACI_1"/>
    <property type="match status" value="1"/>
</dbReference>
<keyword evidence="1" id="KW-0805">Transcription regulation</keyword>
<evidence type="ECO:0000313" key="5">
    <source>
        <dbReference type="EMBL" id="GAA1610260.1"/>
    </source>
</evidence>
<evidence type="ECO:0000259" key="4">
    <source>
        <dbReference type="PROSITE" id="PS50932"/>
    </source>
</evidence>
<keyword evidence="2 5" id="KW-0238">DNA-binding</keyword>
<dbReference type="InterPro" id="IPR010982">
    <property type="entry name" value="Lambda_DNA-bd_dom_sf"/>
</dbReference>
<dbReference type="SUPFAM" id="SSF47413">
    <property type="entry name" value="lambda repressor-like DNA-binding domains"/>
    <property type="match status" value="1"/>
</dbReference>
<evidence type="ECO:0000256" key="1">
    <source>
        <dbReference type="ARBA" id="ARBA00023015"/>
    </source>
</evidence>
<protein>
    <submittedName>
        <fullName evidence="5">LacI family DNA-binding transcriptional regulator</fullName>
    </submittedName>
</protein>
<proteinExistence type="predicted"/>
<dbReference type="InterPro" id="IPR028082">
    <property type="entry name" value="Peripla_BP_I"/>
</dbReference>
<dbReference type="SMART" id="SM00354">
    <property type="entry name" value="HTH_LACI"/>
    <property type="match status" value="1"/>
</dbReference>